<dbReference type="EMBL" id="JACWMW010000003">
    <property type="protein sequence ID" value="MBD1386766.1"/>
    <property type="molecule type" value="Genomic_DNA"/>
</dbReference>
<dbReference type="CDD" id="cd03801">
    <property type="entry name" value="GT4_PimA-like"/>
    <property type="match status" value="1"/>
</dbReference>
<reference evidence="3 4" key="1">
    <citation type="submission" date="2020-09" db="EMBL/GenBank/DDBJ databases">
        <title>Novel species of Mucilaginibacter isolated from a glacier on the Tibetan Plateau.</title>
        <authorList>
            <person name="Liu Q."/>
            <person name="Xin Y.-H."/>
        </authorList>
    </citation>
    <scope>NUCLEOTIDE SEQUENCE [LARGE SCALE GENOMIC DNA]</scope>
    <source>
        <strain evidence="3 4">CGMCC 1.13878</strain>
    </source>
</reference>
<organism evidence="3 4">
    <name type="scientific">Mucilaginibacter rigui</name>
    <dbReference type="NCBI Taxonomy" id="534635"/>
    <lineage>
        <taxon>Bacteria</taxon>
        <taxon>Pseudomonadati</taxon>
        <taxon>Bacteroidota</taxon>
        <taxon>Sphingobacteriia</taxon>
        <taxon>Sphingobacteriales</taxon>
        <taxon>Sphingobacteriaceae</taxon>
        <taxon>Mucilaginibacter</taxon>
    </lineage>
</organism>
<dbReference type="PANTHER" id="PTHR45947">
    <property type="entry name" value="SULFOQUINOVOSYL TRANSFERASE SQD2"/>
    <property type="match status" value="1"/>
</dbReference>
<evidence type="ECO:0000259" key="2">
    <source>
        <dbReference type="Pfam" id="PF13439"/>
    </source>
</evidence>
<dbReference type="InterPro" id="IPR050194">
    <property type="entry name" value="Glycosyltransferase_grp1"/>
</dbReference>
<dbReference type="PANTHER" id="PTHR45947:SF3">
    <property type="entry name" value="SULFOQUINOVOSYL TRANSFERASE SQD2"/>
    <property type="match status" value="1"/>
</dbReference>
<evidence type="ECO:0000313" key="3">
    <source>
        <dbReference type="EMBL" id="MBD1386766.1"/>
    </source>
</evidence>
<dbReference type="Pfam" id="PF00534">
    <property type="entry name" value="Glycos_transf_1"/>
    <property type="match status" value="1"/>
</dbReference>
<feature type="domain" description="Glycosyl transferase family 1" evidence="1">
    <location>
        <begin position="215"/>
        <end position="377"/>
    </location>
</feature>
<dbReference type="RefSeq" id="WP_191176596.1">
    <property type="nucleotide sequence ID" value="NZ_JACWMW010000003.1"/>
</dbReference>
<evidence type="ECO:0000313" key="4">
    <source>
        <dbReference type="Proteomes" id="UP000618754"/>
    </source>
</evidence>
<name>A0ABR7X853_9SPHI</name>
<comment type="caution">
    <text evidence="3">The sequence shown here is derived from an EMBL/GenBank/DDBJ whole genome shotgun (WGS) entry which is preliminary data.</text>
</comment>
<dbReference type="InterPro" id="IPR001296">
    <property type="entry name" value="Glyco_trans_1"/>
</dbReference>
<accession>A0ABR7X853</accession>
<evidence type="ECO:0000259" key="1">
    <source>
        <dbReference type="Pfam" id="PF00534"/>
    </source>
</evidence>
<dbReference type="Pfam" id="PF13439">
    <property type="entry name" value="Glyco_transf_4"/>
    <property type="match status" value="1"/>
</dbReference>
<feature type="domain" description="Glycosyltransferase subfamily 4-like N-terminal" evidence="2">
    <location>
        <begin position="18"/>
        <end position="205"/>
    </location>
</feature>
<dbReference type="Proteomes" id="UP000618754">
    <property type="component" value="Unassembled WGS sequence"/>
</dbReference>
<protein>
    <submittedName>
        <fullName evidence="3">Glycosyltransferase family 4 protein</fullName>
    </submittedName>
</protein>
<gene>
    <name evidence="3" type="ORF">IDJ75_15895</name>
</gene>
<proteinExistence type="predicted"/>
<dbReference type="Gene3D" id="3.40.50.2000">
    <property type="entry name" value="Glycogen Phosphorylase B"/>
    <property type="match status" value="2"/>
</dbReference>
<sequence>MNIGLVTPYFVDRETINSGLANHFFTLAQGLSKQGHSVVVVHIRPQYPGEDNLYETQLLAPQLTVLTYKAVLPKWQKKLCNNRWALIDFLLKVNCMLIAAKNLGKIAKTHQLEVFETTSFFSLCYLYMFLNPKVPVVTRVSTTFLQIMDNYYPFKSRLYRLIGQIEIWAIRKSKHLITHAHAHALVIADLYRLNINHIQIIPHGIVKPSDIYPGPKNKPALKVLYVGRFEYRKGIDVLLTAIPIVLNKYPDVTFELIGEDKDNWHKKEFLKSAPEELSSRVIFMGAVNNPETNQAYANCDIFVAPSRYESFGLIYVEAMSYGKPVIGCRVGGVSEIITDHENGLFADPNNAESLADKIVLLCKNDALRTAMGINAKKTFEKKFTDDILATHSVDYYRKAISS</sequence>
<keyword evidence="4" id="KW-1185">Reference proteome</keyword>
<dbReference type="InterPro" id="IPR028098">
    <property type="entry name" value="Glyco_trans_4-like_N"/>
</dbReference>
<dbReference type="SUPFAM" id="SSF53756">
    <property type="entry name" value="UDP-Glycosyltransferase/glycogen phosphorylase"/>
    <property type="match status" value="1"/>
</dbReference>